<evidence type="ECO:0000256" key="2">
    <source>
        <dbReference type="ARBA" id="ARBA00022679"/>
    </source>
</evidence>
<evidence type="ECO:0000256" key="6">
    <source>
        <dbReference type="SAM" id="MobiDB-lite"/>
    </source>
</evidence>
<feature type="active site" description="Acyl-thioester intermediate" evidence="4">
    <location>
        <position position="172"/>
    </location>
</feature>
<accession>A1IHK4</accession>
<dbReference type="GO" id="GO:0030639">
    <property type="term" value="P:polyketide biosynthetic process"/>
    <property type="evidence" value="ECO:0007669"/>
    <property type="project" value="TreeGrafter"/>
</dbReference>
<dbReference type="PANTHER" id="PTHR11877:SF14">
    <property type="entry name" value="CHALCONE SYNTHASE"/>
    <property type="match status" value="1"/>
</dbReference>
<comment type="similarity">
    <text evidence="1 5">Belongs to the thiolase-like superfamily. Chalcone/stilbene synthases family.</text>
</comment>
<dbReference type="GO" id="GO:0016747">
    <property type="term" value="F:acyltransferase activity, transferring groups other than amino-acyl groups"/>
    <property type="evidence" value="ECO:0007669"/>
    <property type="project" value="InterPro"/>
</dbReference>
<dbReference type="InterPro" id="IPR018088">
    <property type="entry name" value="Chalcone/stilbene_synthase_AS"/>
</dbReference>
<keyword evidence="2 5" id="KW-0808">Transferase</keyword>
<organism evidence="9">
    <name type="scientific">Plumbago indica</name>
    <dbReference type="NCBI Taxonomy" id="122308"/>
    <lineage>
        <taxon>Eukaryota</taxon>
        <taxon>Viridiplantae</taxon>
        <taxon>Streptophyta</taxon>
        <taxon>Embryophyta</taxon>
        <taxon>Tracheophyta</taxon>
        <taxon>Spermatophyta</taxon>
        <taxon>Magnoliopsida</taxon>
        <taxon>eudicotyledons</taxon>
        <taxon>Gunneridae</taxon>
        <taxon>Pentapetalae</taxon>
        <taxon>Caryophyllales</taxon>
        <taxon>Plumbaginaceae</taxon>
        <taxon>Plumbago</taxon>
    </lineage>
</organism>
<evidence type="ECO:0000259" key="7">
    <source>
        <dbReference type="Pfam" id="PF00195"/>
    </source>
</evidence>
<evidence type="ECO:0000256" key="3">
    <source>
        <dbReference type="ARBA" id="ARBA00023315"/>
    </source>
</evidence>
<dbReference type="InterPro" id="IPR001099">
    <property type="entry name" value="Chalcone/stilbene_synt_N"/>
</dbReference>
<evidence type="ECO:0000259" key="8">
    <source>
        <dbReference type="Pfam" id="PF02797"/>
    </source>
</evidence>
<dbReference type="FunFam" id="3.40.47.10:FF:000025">
    <property type="entry name" value="Chalcone synthase 2"/>
    <property type="match status" value="1"/>
</dbReference>
<proteinExistence type="evidence at transcript level"/>
<dbReference type="BioCyc" id="MetaCyc:MONOMER-15025"/>
<dbReference type="PANTHER" id="PTHR11877">
    <property type="entry name" value="HYDROXYMETHYLGLUTARYL-COA SYNTHASE"/>
    <property type="match status" value="1"/>
</dbReference>
<dbReference type="InterPro" id="IPR012328">
    <property type="entry name" value="Chalcone/stilbene_synt_C"/>
</dbReference>
<sequence>MAPAVQSQSHGGAYRSNGERSKGPATVLAIATAVPPNVYYQDEYADFFFRVTNSEHKTAIKEKFNRVCGTSMIKKRHMYFTEKMLNQNKNMCTWDDKSLNARQDMVIPAVPELGKEAALKAIEEWGKPLSNITHLIFCTTAGNDAPGADFRLTQLLGLNPSVNRYMIYQQGCFAGATALRIAKDLAENNKGARVLIVCCEIFAFAFRGPHEDHMDSLICQLLFGDGAAAVIVGGDPDETENALFELEWANSTIIPQSEEAITLRMREEGLMIGLSKEIPRLLGEQIEDILVEAFTPLGITDWSSLFWIAHPGGKAILEALEKKIGVEGKLWASWHVLKEYGNLTSACVLFAMDEMRKRSIKEGKATTGDGHEYGVLFGVGPGLTVETVVLKSVPLN</sequence>
<dbReference type="PROSITE" id="PS00441">
    <property type="entry name" value="CHALCONE_SYNTH"/>
    <property type="match status" value="1"/>
</dbReference>
<dbReference type="SUPFAM" id="SSF53901">
    <property type="entry name" value="Thiolase-like"/>
    <property type="match status" value="2"/>
</dbReference>
<dbReference type="FunFam" id="3.40.47.10:FF:000014">
    <property type="entry name" value="Chalcone synthase 1"/>
    <property type="match status" value="1"/>
</dbReference>
<dbReference type="InterPro" id="IPR011141">
    <property type="entry name" value="Polyketide_synthase_type-III"/>
</dbReference>
<evidence type="ECO:0000256" key="1">
    <source>
        <dbReference type="ARBA" id="ARBA00005531"/>
    </source>
</evidence>
<feature type="region of interest" description="Disordered" evidence="6">
    <location>
        <begin position="1"/>
        <end position="21"/>
    </location>
</feature>
<feature type="domain" description="Chalcone/stilbene synthase N-terminal" evidence="7">
    <location>
        <begin position="17"/>
        <end position="236"/>
    </location>
</feature>
<evidence type="ECO:0000256" key="4">
    <source>
        <dbReference type="PIRSR" id="PIRSR000451-1"/>
    </source>
</evidence>
<feature type="domain" description="Chalcone/stilbene synthase C-terminal" evidence="8">
    <location>
        <begin position="245"/>
        <end position="394"/>
    </location>
</feature>
<reference evidence="9" key="1">
    <citation type="journal article" date="2007" name="FEBS J.">
        <title>A polyketide synthase of Plumbago indica that catalyzes the formation of hexaketide pyrones.</title>
        <authorList>
            <person name="Springob K."/>
            <person name="Samappito S."/>
            <person name="Jindaprasert A."/>
            <person name="Schmidt J."/>
            <person name="Page J.E."/>
            <person name="De-Eknamkul W."/>
            <person name="Kutchan T.M."/>
        </authorList>
    </citation>
    <scope>NUCLEOTIDE SEQUENCE</scope>
</reference>
<dbReference type="Pfam" id="PF00195">
    <property type="entry name" value="Chal_sti_synt_N"/>
    <property type="match status" value="1"/>
</dbReference>
<dbReference type="Pfam" id="PF02797">
    <property type="entry name" value="Chal_sti_synt_C"/>
    <property type="match status" value="1"/>
</dbReference>
<feature type="compositionally biased region" description="Polar residues" evidence="6">
    <location>
        <begin position="1"/>
        <end position="10"/>
    </location>
</feature>
<name>A1IHK4_9CARY</name>
<dbReference type="AlphaFoldDB" id="A1IHK4"/>
<dbReference type="InterPro" id="IPR016039">
    <property type="entry name" value="Thiolase-like"/>
</dbReference>
<protein>
    <submittedName>
        <fullName evidence="9">Polyketide synthase</fullName>
    </submittedName>
</protein>
<keyword evidence="3 5" id="KW-0012">Acyltransferase</keyword>
<dbReference type="EMBL" id="AB259100">
    <property type="protein sequence ID" value="BAF44539.1"/>
    <property type="molecule type" value="mRNA"/>
</dbReference>
<dbReference type="PIRSF" id="PIRSF000451">
    <property type="entry name" value="PKS_III"/>
    <property type="match status" value="1"/>
</dbReference>
<evidence type="ECO:0000256" key="5">
    <source>
        <dbReference type="RuleBase" id="RU003633"/>
    </source>
</evidence>
<dbReference type="Gene3D" id="3.40.47.10">
    <property type="match status" value="2"/>
</dbReference>
<evidence type="ECO:0000313" key="9">
    <source>
        <dbReference type="EMBL" id="BAF44539.1"/>
    </source>
</evidence>
<dbReference type="CDD" id="cd00831">
    <property type="entry name" value="CHS_like"/>
    <property type="match status" value="1"/>
</dbReference>